<dbReference type="RefSeq" id="WP_310370137.1">
    <property type="nucleotide sequence ID" value="NZ_JAVDYB010000001.1"/>
</dbReference>
<organism evidence="2 3">
    <name type="scientific">Catenuloplanes atrovinosus</name>
    <dbReference type="NCBI Taxonomy" id="137266"/>
    <lineage>
        <taxon>Bacteria</taxon>
        <taxon>Bacillati</taxon>
        <taxon>Actinomycetota</taxon>
        <taxon>Actinomycetes</taxon>
        <taxon>Micromonosporales</taxon>
        <taxon>Micromonosporaceae</taxon>
        <taxon>Catenuloplanes</taxon>
    </lineage>
</organism>
<proteinExistence type="predicted"/>
<feature type="compositionally biased region" description="Polar residues" evidence="1">
    <location>
        <begin position="80"/>
        <end position="92"/>
    </location>
</feature>
<evidence type="ECO:0000256" key="1">
    <source>
        <dbReference type="SAM" id="MobiDB-lite"/>
    </source>
</evidence>
<dbReference type="AlphaFoldDB" id="A0AAE4CAK7"/>
<sequence>MHTIVADYPGPPGRGLPVLLDARHLFARAGGTDPYHAPRAGLEHGRALTRLGRYDDAHRPHHTALHTMTAVDRPRGRAPSPTTTWENSRSLSATVTAPAPACTPPLYHTLGDREEAAVHATRTTL</sequence>
<accession>A0AAE4CAK7</accession>
<gene>
    <name evidence="2" type="ORF">J2S41_004469</name>
</gene>
<name>A0AAE4CAK7_9ACTN</name>
<comment type="caution">
    <text evidence="2">The sequence shown here is derived from an EMBL/GenBank/DDBJ whole genome shotgun (WGS) entry which is preliminary data.</text>
</comment>
<reference evidence="2" key="1">
    <citation type="submission" date="2023-07" db="EMBL/GenBank/DDBJ databases">
        <title>Sequencing the genomes of 1000 actinobacteria strains.</title>
        <authorList>
            <person name="Klenk H.-P."/>
        </authorList>
    </citation>
    <scope>NUCLEOTIDE SEQUENCE</scope>
    <source>
        <strain evidence="2">DSM 44707</strain>
    </source>
</reference>
<feature type="region of interest" description="Disordered" evidence="1">
    <location>
        <begin position="64"/>
        <end position="92"/>
    </location>
</feature>
<dbReference type="Proteomes" id="UP001183643">
    <property type="component" value="Unassembled WGS sequence"/>
</dbReference>
<evidence type="ECO:0000313" key="3">
    <source>
        <dbReference type="Proteomes" id="UP001183643"/>
    </source>
</evidence>
<keyword evidence="3" id="KW-1185">Reference proteome</keyword>
<dbReference type="EMBL" id="JAVDYB010000001">
    <property type="protein sequence ID" value="MDR7277691.1"/>
    <property type="molecule type" value="Genomic_DNA"/>
</dbReference>
<protein>
    <submittedName>
        <fullName evidence="2">Uncharacterized protein</fullName>
    </submittedName>
</protein>
<evidence type="ECO:0000313" key="2">
    <source>
        <dbReference type="EMBL" id="MDR7277691.1"/>
    </source>
</evidence>